<keyword evidence="3 12" id="KW-0436">Ligase</keyword>
<sequence length="646" mass="69178">MTAKLSILPNADLIADNEVALALLDRSDSLADVCRELNAAYRSGAPIVSDVIYDQVFLAALRRENADHPFLHEVEPEPLALNAPTVRHATPMLSTQKCYTHEEVARFIQQVQRAAQEQGIDPTSLRFRLTPKLDGIAAEDGGKQVVTRGDGLQGQDITRIVERGVAMLGGRGLGRGELVACKTFFDAHLGRDTEHELDHARNFIAGFVGADTLKPHHHLALKEGAIRFVPFAILGDRTVTADELLSDWQGLYDAVIADNQYETDGMVVEVAHAALREAMGATSHHERAVMAIKKQGETAISTVEGIRLTTGRTGRIIPTLEISPVYLSGANVSKATAHTAKNLIALGLGEGAEILVTRSGSVIPKLLNVITPSPNPLIITHCPVCETEAIEEGEHLVCSNTAGCSSQTEARLRHWFHTLGNVDLFGPKAITKLVDAGIETLPEIYAMQTEDFEAVGFGPGQSANLVGQLARSLNEPVMEWRWLAAFGIRHLGKGDARKLLAEIPLAELEHVTPEQINAIAGFGALTSPAIAASLHEIWPTIAHMHSLGFTLEADAPVSASTEAGPLAAEKIVFTGTMQVGSRKVMESEAAALGAEIQSAVNAKTTMLVIGEKAGSKLAKAEKINEKAGRVVVRVLTEAEYLALIAG</sequence>
<keyword evidence="5" id="KW-0479">Metal-binding</keyword>
<evidence type="ECO:0000256" key="7">
    <source>
        <dbReference type="ARBA" id="ARBA00022833"/>
    </source>
</evidence>
<dbReference type="Pfam" id="PF03120">
    <property type="entry name" value="OB_DNA_ligase"/>
    <property type="match status" value="1"/>
</dbReference>
<evidence type="ECO:0000259" key="11">
    <source>
        <dbReference type="PROSITE" id="PS50172"/>
    </source>
</evidence>
<dbReference type="EC" id="6.5.1.2" evidence="2"/>
<dbReference type="Proteomes" id="UP000253204">
    <property type="component" value="Unassembled WGS sequence"/>
</dbReference>
<feature type="domain" description="BRCT" evidence="11">
    <location>
        <begin position="561"/>
        <end position="646"/>
    </location>
</feature>
<evidence type="ECO:0000313" key="12">
    <source>
        <dbReference type="EMBL" id="RCV93885.1"/>
    </source>
</evidence>
<keyword evidence="6" id="KW-0227">DNA damage</keyword>
<evidence type="ECO:0000256" key="2">
    <source>
        <dbReference type="ARBA" id="ARBA00012722"/>
    </source>
</evidence>
<dbReference type="GO" id="GO:0003911">
    <property type="term" value="F:DNA ligase (NAD+) activity"/>
    <property type="evidence" value="ECO:0007669"/>
    <property type="project" value="UniProtKB-EC"/>
</dbReference>
<dbReference type="RefSeq" id="WP_114485213.1">
    <property type="nucleotide sequence ID" value="NZ_CBCSHM010000001.1"/>
</dbReference>
<dbReference type="OrthoDB" id="9759736at2"/>
<dbReference type="Pfam" id="PF01653">
    <property type="entry name" value="DNA_ligase_aden"/>
    <property type="match status" value="1"/>
</dbReference>
<dbReference type="GO" id="GO:0006281">
    <property type="term" value="P:DNA repair"/>
    <property type="evidence" value="ECO:0007669"/>
    <property type="project" value="UniProtKB-KW"/>
</dbReference>
<evidence type="ECO:0000256" key="10">
    <source>
        <dbReference type="ARBA" id="ARBA00034005"/>
    </source>
</evidence>
<dbReference type="SUPFAM" id="SSF56091">
    <property type="entry name" value="DNA ligase/mRNA capping enzyme, catalytic domain"/>
    <property type="match status" value="1"/>
</dbReference>
<dbReference type="PIRSF" id="PIRSF001604">
    <property type="entry name" value="LigA"/>
    <property type="match status" value="1"/>
</dbReference>
<evidence type="ECO:0000256" key="1">
    <source>
        <dbReference type="ARBA" id="ARBA00004067"/>
    </source>
</evidence>
<evidence type="ECO:0000256" key="9">
    <source>
        <dbReference type="ARBA" id="ARBA00023204"/>
    </source>
</evidence>
<evidence type="ECO:0000313" key="13">
    <source>
        <dbReference type="Proteomes" id="UP000253204"/>
    </source>
</evidence>
<dbReference type="InterPro" id="IPR004150">
    <property type="entry name" value="NAD_DNA_ligase_OB"/>
</dbReference>
<dbReference type="EMBL" id="QPIJ01000001">
    <property type="protein sequence ID" value="RCV93885.1"/>
    <property type="molecule type" value="Genomic_DNA"/>
</dbReference>
<dbReference type="SMART" id="SM00532">
    <property type="entry name" value="LIGANc"/>
    <property type="match status" value="1"/>
</dbReference>
<dbReference type="Gene3D" id="3.30.470.30">
    <property type="entry name" value="DNA ligase/mRNA capping enzyme"/>
    <property type="match status" value="1"/>
</dbReference>
<comment type="catalytic activity">
    <reaction evidence="10">
        <text>NAD(+) + (deoxyribonucleotide)n-3'-hydroxyl + 5'-phospho-(deoxyribonucleotide)m = (deoxyribonucleotide)n+m + AMP + beta-nicotinamide D-nucleotide.</text>
        <dbReference type="EC" id="6.5.1.2"/>
    </reaction>
</comment>
<dbReference type="PROSITE" id="PS50172">
    <property type="entry name" value="BRCT"/>
    <property type="match status" value="1"/>
</dbReference>
<accession>A0A368UA39</accession>
<dbReference type="SUPFAM" id="SSF52113">
    <property type="entry name" value="BRCT domain"/>
    <property type="match status" value="1"/>
</dbReference>
<dbReference type="InterPro" id="IPR001357">
    <property type="entry name" value="BRCT_dom"/>
</dbReference>
<keyword evidence="9" id="KW-0234">DNA repair</keyword>
<dbReference type="InterPro" id="IPR001679">
    <property type="entry name" value="DNA_ligase"/>
</dbReference>
<evidence type="ECO:0000256" key="6">
    <source>
        <dbReference type="ARBA" id="ARBA00022763"/>
    </source>
</evidence>
<evidence type="ECO:0000256" key="5">
    <source>
        <dbReference type="ARBA" id="ARBA00022723"/>
    </source>
</evidence>
<comment type="function">
    <text evidence="1">DNA ligase that catalyzes the formation of phosphodiester linkages between 5'-phosphoryl and 3'-hydroxyl groups in double-stranded DNA using NAD as a coenzyme and as the energy source for the reaction. It is essential for DNA replication and repair of damaged DNA.</text>
</comment>
<comment type="caution">
    <text evidence="12">The sequence shown here is derived from an EMBL/GenBank/DDBJ whole genome shotgun (WGS) entry which is preliminary data.</text>
</comment>
<keyword evidence="4" id="KW-0235">DNA replication</keyword>
<dbReference type="InterPro" id="IPR012340">
    <property type="entry name" value="NA-bd_OB-fold"/>
</dbReference>
<keyword evidence="7" id="KW-0862">Zinc</keyword>
<proteinExistence type="predicted"/>
<organism evidence="12 13">
    <name type="scientific">Vreelandella rituensis</name>
    <dbReference type="NCBI Taxonomy" id="2282306"/>
    <lineage>
        <taxon>Bacteria</taxon>
        <taxon>Pseudomonadati</taxon>
        <taxon>Pseudomonadota</taxon>
        <taxon>Gammaproteobacteria</taxon>
        <taxon>Oceanospirillales</taxon>
        <taxon>Halomonadaceae</taxon>
        <taxon>Vreelandella</taxon>
    </lineage>
</organism>
<dbReference type="GO" id="GO:0006260">
    <property type="term" value="P:DNA replication"/>
    <property type="evidence" value="ECO:0007669"/>
    <property type="project" value="UniProtKB-KW"/>
</dbReference>
<reference evidence="12 13" key="1">
    <citation type="submission" date="2018-07" db="EMBL/GenBank/DDBJ databases">
        <title>Halomonas rutogse sp. nov., isolated from Lake TangqianCo on Tibetan Plateau.</title>
        <authorList>
            <person name="Lu H."/>
            <person name="Xing P."/>
            <person name="Wu Q."/>
        </authorList>
    </citation>
    <scope>NUCLEOTIDE SEQUENCE [LARGE SCALE GENOMIC DNA]</scope>
    <source>
        <strain evidence="12 13">TQ8S</strain>
    </source>
</reference>
<evidence type="ECO:0000256" key="8">
    <source>
        <dbReference type="ARBA" id="ARBA00023027"/>
    </source>
</evidence>
<protein>
    <recommendedName>
        <fullName evidence="2">DNA ligase (NAD(+))</fullName>
        <ecNumber evidence="2">6.5.1.2</ecNumber>
    </recommendedName>
</protein>
<dbReference type="GO" id="GO:0046872">
    <property type="term" value="F:metal ion binding"/>
    <property type="evidence" value="ECO:0007669"/>
    <property type="project" value="UniProtKB-KW"/>
</dbReference>
<dbReference type="InterPro" id="IPR010994">
    <property type="entry name" value="RuvA_2-like"/>
</dbReference>
<dbReference type="InterPro" id="IPR013839">
    <property type="entry name" value="DNAligase_adenylation"/>
</dbReference>
<dbReference type="InterPro" id="IPR036420">
    <property type="entry name" value="BRCT_dom_sf"/>
</dbReference>
<evidence type="ECO:0000256" key="4">
    <source>
        <dbReference type="ARBA" id="ARBA00022705"/>
    </source>
</evidence>
<dbReference type="Gene3D" id="1.10.150.20">
    <property type="entry name" value="5' to 3' exonuclease, C-terminal subdomain"/>
    <property type="match status" value="1"/>
</dbReference>
<gene>
    <name evidence="12" type="ORF">DU506_01630</name>
</gene>
<dbReference type="Gene3D" id="3.40.50.10190">
    <property type="entry name" value="BRCT domain"/>
    <property type="match status" value="1"/>
</dbReference>
<dbReference type="CDD" id="cd17748">
    <property type="entry name" value="BRCT_DNA_ligase_like"/>
    <property type="match status" value="1"/>
</dbReference>
<dbReference type="Gene3D" id="2.40.50.140">
    <property type="entry name" value="Nucleic acid-binding proteins"/>
    <property type="match status" value="1"/>
</dbReference>
<keyword evidence="8" id="KW-0520">NAD</keyword>
<name>A0A368UA39_9GAMM</name>
<dbReference type="AlphaFoldDB" id="A0A368UA39"/>
<dbReference type="SUPFAM" id="SSF50249">
    <property type="entry name" value="Nucleic acid-binding proteins"/>
    <property type="match status" value="1"/>
</dbReference>
<keyword evidence="13" id="KW-1185">Reference proteome</keyword>
<dbReference type="SUPFAM" id="SSF47781">
    <property type="entry name" value="RuvA domain 2-like"/>
    <property type="match status" value="1"/>
</dbReference>
<dbReference type="InterPro" id="IPR013840">
    <property type="entry name" value="DNAligase_N"/>
</dbReference>
<evidence type="ECO:0000256" key="3">
    <source>
        <dbReference type="ARBA" id="ARBA00022598"/>
    </source>
</evidence>
<dbReference type="Gene3D" id="3.30.1490.70">
    <property type="match status" value="2"/>
</dbReference>